<protein>
    <submittedName>
        <fullName evidence="2">Uncharacterized protein</fullName>
    </submittedName>
</protein>
<gene>
    <name evidence="2" type="ORF">ACH4TF_02865</name>
</gene>
<keyword evidence="3" id="KW-1185">Reference proteome</keyword>
<organism evidence="2 3">
    <name type="scientific">Streptomyces abikoensis</name>
    <dbReference type="NCBI Taxonomy" id="97398"/>
    <lineage>
        <taxon>Bacteria</taxon>
        <taxon>Bacillati</taxon>
        <taxon>Actinomycetota</taxon>
        <taxon>Actinomycetes</taxon>
        <taxon>Kitasatosporales</taxon>
        <taxon>Streptomycetaceae</taxon>
        <taxon>Streptomyces</taxon>
    </lineage>
</organism>
<evidence type="ECO:0000313" key="2">
    <source>
        <dbReference type="EMBL" id="MFI0909379.1"/>
    </source>
</evidence>
<accession>A0ABW7SVX2</accession>
<dbReference type="Proteomes" id="UP001611162">
    <property type="component" value="Unassembled WGS sequence"/>
</dbReference>
<comment type="caution">
    <text evidence="2">The sequence shown here is derived from an EMBL/GenBank/DDBJ whole genome shotgun (WGS) entry which is preliminary data.</text>
</comment>
<feature type="region of interest" description="Disordered" evidence="1">
    <location>
        <begin position="43"/>
        <end position="91"/>
    </location>
</feature>
<evidence type="ECO:0000313" key="3">
    <source>
        <dbReference type="Proteomes" id="UP001611162"/>
    </source>
</evidence>
<reference evidence="2 3" key="1">
    <citation type="submission" date="2024-10" db="EMBL/GenBank/DDBJ databases">
        <title>The Natural Products Discovery Center: Release of the First 8490 Sequenced Strains for Exploring Actinobacteria Biosynthetic Diversity.</title>
        <authorList>
            <person name="Kalkreuter E."/>
            <person name="Kautsar S.A."/>
            <person name="Yang D."/>
            <person name="Bader C.D."/>
            <person name="Teijaro C.N."/>
            <person name="Fluegel L."/>
            <person name="Davis C.M."/>
            <person name="Simpson J.R."/>
            <person name="Lauterbach L."/>
            <person name="Steele A.D."/>
            <person name="Gui C."/>
            <person name="Meng S."/>
            <person name="Li G."/>
            <person name="Viehrig K."/>
            <person name="Ye F."/>
            <person name="Su P."/>
            <person name="Kiefer A.F."/>
            <person name="Nichols A."/>
            <person name="Cepeda A.J."/>
            <person name="Yan W."/>
            <person name="Fan B."/>
            <person name="Jiang Y."/>
            <person name="Adhikari A."/>
            <person name="Zheng C.-J."/>
            <person name="Schuster L."/>
            <person name="Cowan T.M."/>
            <person name="Smanski M.J."/>
            <person name="Chevrette M.G."/>
            <person name="De Carvalho L.P.S."/>
            <person name="Shen B."/>
        </authorList>
    </citation>
    <scope>NUCLEOTIDE SEQUENCE [LARGE SCALE GENOMIC DNA]</scope>
    <source>
        <strain evidence="2 3">NPDC020979</strain>
    </source>
</reference>
<name>A0ABW7SVX2_9ACTN</name>
<dbReference type="RefSeq" id="WP_397611967.1">
    <property type="nucleotide sequence ID" value="NZ_JBIRRB010000001.1"/>
</dbReference>
<sequence length="91" mass="9660">MYIEDTLVQVDILPAQGESLSLADAGSDEDFDEIGHERVRSMAVPQEGDSLIDRPDAALGGGRPGDDRGPGRVVVEPVVPETLSATRDLDT</sequence>
<proteinExistence type="predicted"/>
<evidence type="ECO:0000256" key="1">
    <source>
        <dbReference type="SAM" id="MobiDB-lite"/>
    </source>
</evidence>
<feature type="compositionally biased region" description="Low complexity" evidence="1">
    <location>
        <begin position="71"/>
        <end position="81"/>
    </location>
</feature>
<dbReference type="EMBL" id="JBIRRB010000001">
    <property type="protein sequence ID" value="MFI0909379.1"/>
    <property type="molecule type" value="Genomic_DNA"/>
</dbReference>